<dbReference type="RefSeq" id="XP_001450816.1">
    <property type="nucleotide sequence ID" value="XM_001450779.2"/>
</dbReference>
<proteinExistence type="predicted"/>
<name>A0DK52_PARTE</name>
<reference evidence="3 4" key="1">
    <citation type="journal article" date="2006" name="Nature">
        <title>Global trends of whole-genome duplications revealed by the ciliate Paramecium tetraurelia.</title>
        <authorList>
            <consortium name="Genoscope"/>
            <person name="Aury J.-M."/>
            <person name="Jaillon O."/>
            <person name="Duret L."/>
            <person name="Noel B."/>
            <person name="Jubin C."/>
            <person name="Porcel B.M."/>
            <person name="Segurens B."/>
            <person name="Daubin V."/>
            <person name="Anthouard V."/>
            <person name="Aiach N."/>
            <person name="Arnaiz O."/>
            <person name="Billaut A."/>
            <person name="Beisson J."/>
            <person name="Blanc I."/>
            <person name="Bouhouche K."/>
            <person name="Camara F."/>
            <person name="Duharcourt S."/>
            <person name="Guigo R."/>
            <person name="Gogendeau D."/>
            <person name="Katinka M."/>
            <person name="Keller A.-M."/>
            <person name="Kissmehl R."/>
            <person name="Klotz C."/>
            <person name="Koll F."/>
            <person name="Le Moue A."/>
            <person name="Lepere C."/>
            <person name="Malinsky S."/>
            <person name="Nowacki M."/>
            <person name="Nowak J.K."/>
            <person name="Plattner H."/>
            <person name="Poulain J."/>
            <person name="Ruiz F."/>
            <person name="Serrano V."/>
            <person name="Zagulski M."/>
            <person name="Dessen P."/>
            <person name="Betermier M."/>
            <person name="Weissenbach J."/>
            <person name="Scarpelli C."/>
            <person name="Schachter V."/>
            <person name="Sperling L."/>
            <person name="Meyer E."/>
            <person name="Cohen J."/>
            <person name="Wincker P."/>
        </authorList>
    </citation>
    <scope>NUCLEOTIDE SEQUENCE [LARGE SCALE GENOMIC DNA]</scope>
    <source>
        <strain evidence="3 4">Stock d4-2</strain>
    </source>
</reference>
<organism evidence="3 4">
    <name type="scientific">Paramecium tetraurelia</name>
    <dbReference type="NCBI Taxonomy" id="5888"/>
    <lineage>
        <taxon>Eukaryota</taxon>
        <taxon>Sar</taxon>
        <taxon>Alveolata</taxon>
        <taxon>Ciliophora</taxon>
        <taxon>Intramacronucleata</taxon>
        <taxon>Oligohymenophorea</taxon>
        <taxon>Peniculida</taxon>
        <taxon>Parameciidae</taxon>
        <taxon>Paramecium</taxon>
    </lineage>
</organism>
<feature type="transmembrane region" description="Helical" evidence="2">
    <location>
        <begin position="67"/>
        <end position="86"/>
    </location>
</feature>
<protein>
    <recommendedName>
        <fullName evidence="5">DoxX family protein</fullName>
    </recommendedName>
</protein>
<dbReference type="InParanoid" id="A0DK52"/>
<dbReference type="GeneID" id="5036601"/>
<evidence type="ECO:0000313" key="4">
    <source>
        <dbReference type="Proteomes" id="UP000000600"/>
    </source>
</evidence>
<gene>
    <name evidence="3" type="ORF">GSPATT00017748001</name>
</gene>
<dbReference type="AlphaFoldDB" id="A0DK52"/>
<feature type="region of interest" description="Disordered" evidence="1">
    <location>
        <begin position="161"/>
        <end position="189"/>
    </location>
</feature>
<dbReference type="OrthoDB" id="308638at2759"/>
<dbReference type="Proteomes" id="UP000000600">
    <property type="component" value="Unassembled WGS sequence"/>
</dbReference>
<sequence length="189" mass="21293">MRFSKYIGRILLAILYVHAGFSQFFHQDSYIHYVNIRYPVFYAYATNLIGSSLENIETLKPANFIQYTPNIILAFGITQTLLGFAVGIGIQKAGYFLAFLTVIITGYAHNPLIYSKQVDIDREYLQIIFNIGIIGALFLVRKNKSSKNLNAKNATESIVEELKKPEQPQQQNKVTIPQGNAKKAKGKAL</sequence>
<evidence type="ECO:0000256" key="2">
    <source>
        <dbReference type="SAM" id="Phobius"/>
    </source>
</evidence>
<accession>A0DK52</accession>
<keyword evidence="4" id="KW-1185">Reference proteome</keyword>
<evidence type="ECO:0008006" key="5">
    <source>
        <dbReference type="Google" id="ProtNLM"/>
    </source>
</evidence>
<evidence type="ECO:0000256" key="1">
    <source>
        <dbReference type="SAM" id="MobiDB-lite"/>
    </source>
</evidence>
<dbReference type="KEGG" id="ptm:GSPATT00017748001"/>
<keyword evidence="2" id="KW-1133">Transmembrane helix</keyword>
<dbReference type="EMBL" id="CT868474">
    <property type="protein sequence ID" value="CAK83419.1"/>
    <property type="molecule type" value="Genomic_DNA"/>
</dbReference>
<keyword evidence="2" id="KW-0812">Transmembrane</keyword>
<evidence type="ECO:0000313" key="3">
    <source>
        <dbReference type="EMBL" id="CAK83419.1"/>
    </source>
</evidence>
<feature type="transmembrane region" description="Helical" evidence="2">
    <location>
        <begin position="93"/>
        <end position="112"/>
    </location>
</feature>
<dbReference type="HOGENOM" id="CLU_1437010_0_0_1"/>
<keyword evidence="2" id="KW-0472">Membrane</keyword>
<feature type="transmembrane region" description="Helical" evidence="2">
    <location>
        <begin position="7"/>
        <end position="25"/>
    </location>
</feature>
<dbReference type="OMA" id="HYVNIRY"/>
<feature type="transmembrane region" description="Helical" evidence="2">
    <location>
        <begin position="124"/>
        <end position="140"/>
    </location>
</feature>